<gene>
    <name evidence="2" type="ORF">ANTHELSMS3_00681</name>
</gene>
<evidence type="ECO:0000313" key="2">
    <source>
        <dbReference type="EMBL" id="ASP19400.1"/>
    </source>
</evidence>
<name>A0A222DZP7_9RHOB</name>
<feature type="signal peptide" evidence="1">
    <location>
        <begin position="1"/>
        <end position="20"/>
    </location>
</feature>
<dbReference type="KEGG" id="aht:ANTHELSMS3_00681"/>
<accession>A0A222DZP7</accession>
<evidence type="ECO:0000256" key="1">
    <source>
        <dbReference type="SAM" id="SignalP"/>
    </source>
</evidence>
<dbReference type="EMBL" id="CP022540">
    <property type="protein sequence ID" value="ASP19400.1"/>
    <property type="molecule type" value="Genomic_DNA"/>
</dbReference>
<dbReference type="OrthoDB" id="7870978at2"/>
<organism evidence="2 3">
    <name type="scientific">Antarctobacter heliothermus</name>
    <dbReference type="NCBI Taxonomy" id="74033"/>
    <lineage>
        <taxon>Bacteria</taxon>
        <taxon>Pseudomonadati</taxon>
        <taxon>Pseudomonadota</taxon>
        <taxon>Alphaproteobacteria</taxon>
        <taxon>Rhodobacterales</taxon>
        <taxon>Roseobacteraceae</taxon>
        <taxon>Antarctobacter</taxon>
    </lineage>
</organism>
<proteinExistence type="predicted"/>
<dbReference type="Proteomes" id="UP000203589">
    <property type="component" value="Chromosome"/>
</dbReference>
<keyword evidence="3" id="KW-1185">Reference proteome</keyword>
<sequence>MTRFLTATAIAALLGTGALAQTQLETSTIESFLPRVKVETLTDQQIQGLMVIAQGGDSESEKGLKMRGLVTEANLEAIDTVEIEVQTELTEAERAEIGRYAPELDIAMLSDIDIQRLQNAIDNGDNTEIETVVRDLMAN</sequence>
<dbReference type="AlphaFoldDB" id="A0A222DZP7"/>
<keyword evidence="1" id="KW-0732">Signal</keyword>
<protein>
    <submittedName>
        <fullName evidence="2">Uncharacterized protein</fullName>
    </submittedName>
</protein>
<feature type="chain" id="PRO_5012239860" evidence="1">
    <location>
        <begin position="21"/>
        <end position="139"/>
    </location>
</feature>
<reference evidence="2 3" key="1">
    <citation type="submission" date="2017-07" db="EMBL/GenBank/DDBJ databases">
        <title>Genome Sequence of Antarctobacter heliothermus Strain SMS3 Isolated from a culture of the Diatom Skeletonema marinoi.</title>
        <authorList>
            <person name="Topel M."/>
            <person name="Pinder M.I.M."/>
            <person name="Johansson O.N."/>
            <person name="Kourtchenko O."/>
            <person name="Godhe A."/>
            <person name="Clarke A.K."/>
        </authorList>
    </citation>
    <scope>NUCLEOTIDE SEQUENCE [LARGE SCALE GENOMIC DNA]</scope>
    <source>
        <strain evidence="2 3">SMS3</strain>
    </source>
</reference>
<evidence type="ECO:0000313" key="3">
    <source>
        <dbReference type="Proteomes" id="UP000203589"/>
    </source>
</evidence>
<dbReference type="RefSeq" id="WP_094033642.1">
    <property type="nucleotide sequence ID" value="NZ_CP022540.1"/>
</dbReference>